<feature type="domain" description="Mur ligase central" evidence="12">
    <location>
        <begin position="114"/>
        <end position="321"/>
    </location>
</feature>
<proteinExistence type="inferred from homology"/>
<comment type="PTM">
    <text evidence="7">Carboxylation is probably crucial for Mg(2+) binding and, consequently, for the gamma-phosphate positioning of ATP.</text>
</comment>
<comment type="function">
    <text evidence="7">Catalyzes the addition of an amino acid to the nucleotide precursor UDP-N-acetylmuramoyl-L-alanyl-D-glutamate (UMAG) in the biosynthesis of bacterial cell-wall peptidoglycan.</text>
</comment>
<comment type="pathway">
    <text evidence="7 8">Cell wall biogenesis; peptidoglycan biosynthesis.</text>
</comment>
<feature type="modified residue" description="N6-carboxylysine" evidence="7">
    <location>
        <position position="227"/>
    </location>
</feature>
<dbReference type="AlphaFoldDB" id="A0A2H5Y8F8"/>
<keyword evidence="7" id="KW-0067">ATP-binding</keyword>
<feature type="binding site" evidence="7">
    <location>
        <begin position="160"/>
        <end position="161"/>
    </location>
    <ligand>
        <name>UDP-N-acetyl-alpha-D-muramoyl-L-alanyl-D-glutamate</name>
        <dbReference type="ChEBI" id="CHEBI:83900"/>
    </ligand>
</feature>
<evidence type="ECO:0000259" key="10">
    <source>
        <dbReference type="Pfam" id="PF01225"/>
    </source>
</evidence>
<dbReference type="InterPro" id="IPR004101">
    <property type="entry name" value="Mur_ligase_C"/>
</dbReference>
<dbReference type="EC" id="6.3.2.-" evidence="7"/>
<dbReference type="Pfam" id="PF02875">
    <property type="entry name" value="Mur_ligase_C"/>
    <property type="match status" value="1"/>
</dbReference>
<comment type="caution">
    <text evidence="7">Lacks conserved residue(s) required for the propagation of feature annotation.</text>
</comment>
<keyword evidence="4 7" id="KW-0573">Peptidoglycan synthesis</keyword>
<dbReference type="SUPFAM" id="SSF53623">
    <property type="entry name" value="MurD-like peptide ligases, catalytic domain"/>
    <property type="match status" value="1"/>
</dbReference>
<dbReference type="Pfam" id="PF01225">
    <property type="entry name" value="Mur_ligase"/>
    <property type="match status" value="1"/>
</dbReference>
<dbReference type="InterPro" id="IPR036615">
    <property type="entry name" value="Mur_ligase_C_dom_sf"/>
</dbReference>
<feature type="domain" description="Mur ligase N-terminal catalytic" evidence="10">
    <location>
        <begin position="29"/>
        <end position="101"/>
    </location>
</feature>
<keyword evidence="5 7" id="KW-0131">Cell cycle</keyword>
<name>A0A2H5Y8F8_9CHLR</name>
<evidence type="ECO:0000259" key="11">
    <source>
        <dbReference type="Pfam" id="PF02875"/>
    </source>
</evidence>
<comment type="subcellular location">
    <subcellularLocation>
        <location evidence="7 8">Cytoplasm</location>
    </subcellularLocation>
</comment>
<evidence type="ECO:0000256" key="6">
    <source>
        <dbReference type="ARBA" id="ARBA00023316"/>
    </source>
</evidence>
<dbReference type="GO" id="GO:0016881">
    <property type="term" value="F:acid-amino acid ligase activity"/>
    <property type="evidence" value="ECO:0007669"/>
    <property type="project" value="UniProtKB-UniRule"/>
</dbReference>
<keyword evidence="2 7" id="KW-0132">Cell division</keyword>
<dbReference type="InterPro" id="IPR036565">
    <property type="entry name" value="Mur-like_cat_sf"/>
</dbReference>
<dbReference type="NCBIfam" id="TIGR01085">
    <property type="entry name" value="murE"/>
    <property type="match status" value="1"/>
</dbReference>
<dbReference type="NCBIfam" id="NF001126">
    <property type="entry name" value="PRK00139.1-4"/>
    <property type="match status" value="1"/>
</dbReference>
<sequence>MPPRKLSELLNALPFPYRHPEGDVEILDVVTDSRQVRPGALFVAYRGLQHDKHAFIPDALARGAVAVVGERPREDLPIPDSLPYVEVHSGREALAWLCAAFQGFPSRRLILIGVTGTDGKTTTVNLIHSILTAAGLRAGMISTVNAVIGDRVYDTGLHTTTPEAPDVQRYLAEMVQAGLTHAVLETTSEGLAQHRVTACDFDIAVLTNLTHEHLYFHGTWENYRAAKARLFEMLRTSADKGLPKTAVLNAEDPSYDYFRRIPADRYLSYALEEPADLTVEDLRFEPDCTRFRLCTPAGTIPVETTLVGAYNVANILAAAGVGIALGIPLEAIAEGVRRLRGVPGRMERIDEGQDFLAIVDFAHTPNALEQALRTARRMTSGRVIVVFGSAGLRDVQKRGMMGHVAGRLADLIVITAEDPRTEDLEAIMEAIAEGVQAEGRVEGVDFWRIPDRAEAIRFAVEQARPGDLVIACGKGHEPSMCYGTVEYPWDEREVMRAALRERLGKGHDLIRPWCYLRQARGSSGSPHQPESGPPNPGPNDARTSGDLRLASFI</sequence>
<keyword evidence="7" id="KW-0547">Nucleotide-binding</keyword>
<keyword evidence="7" id="KW-0963">Cytoplasm</keyword>
<protein>
    <recommendedName>
        <fullName evidence="7">UDP-N-acetylmuramyl-tripeptide synthetase</fullName>
        <ecNumber evidence="7">6.3.2.-</ecNumber>
    </recommendedName>
    <alternativeName>
        <fullName evidence="7">UDP-MurNAc-tripeptide synthetase</fullName>
    </alternativeName>
</protein>
<dbReference type="PANTHER" id="PTHR23135">
    <property type="entry name" value="MUR LIGASE FAMILY MEMBER"/>
    <property type="match status" value="1"/>
</dbReference>
<dbReference type="GO" id="GO:0071555">
    <property type="term" value="P:cell wall organization"/>
    <property type="evidence" value="ECO:0007669"/>
    <property type="project" value="UniProtKB-KW"/>
</dbReference>
<evidence type="ECO:0000259" key="12">
    <source>
        <dbReference type="Pfam" id="PF08245"/>
    </source>
</evidence>
<comment type="cofactor">
    <cofactor evidence="7">
        <name>Mg(2+)</name>
        <dbReference type="ChEBI" id="CHEBI:18420"/>
    </cofactor>
</comment>
<evidence type="ECO:0000313" key="13">
    <source>
        <dbReference type="EMBL" id="GBD09691.1"/>
    </source>
</evidence>
<dbReference type="GO" id="GO:0005737">
    <property type="term" value="C:cytoplasm"/>
    <property type="evidence" value="ECO:0007669"/>
    <property type="project" value="UniProtKB-SubCell"/>
</dbReference>
<dbReference type="UniPathway" id="UPA00219"/>
<keyword evidence="6 7" id="KW-0961">Cell wall biogenesis/degradation</keyword>
<reference evidence="14" key="1">
    <citation type="submission" date="2017-09" db="EMBL/GenBank/DDBJ databases">
        <title>Metaegenomics of thermophilic ammonia-oxidizing enrichment culture.</title>
        <authorList>
            <person name="Kato S."/>
            <person name="Suzuki K."/>
        </authorList>
    </citation>
    <scope>NUCLEOTIDE SEQUENCE [LARGE SCALE GENOMIC DNA]</scope>
</reference>
<evidence type="ECO:0000256" key="2">
    <source>
        <dbReference type="ARBA" id="ARBA00022618"/>
    </source>
</evidence>
<keyword evidence="3 7" id="KW-0133">Cell shape</keyword>
<feature type="binding site" evidence="7">
    <location>
        <position position="193"/>
    </location>
    <ligand>
        <name>UDP-N-acetyl-alpha-D-muramoyl-L-alanyl-D-glutamate</name>
        <dbReference type="ChEBI" id="CHEBI:83900"/>
    </ligand>
</feature>
<evidence type="ECO:0000256" key="9">
    <source>
        <dbReference type="SAM" id="MobiDB-lite"/>
    </source>
</evidence>
<dbReference type="Gene3D" id="3.40.1390.10">
    <property type="entry name" value="MurE/MurF, N-terminal domain"/>
    <property type="match status" value="1"/>
</dbReference>
<feature type="binding site" evidence="7">
    <location>
        <position position="187"/>
    </location>
    <ligand>
        <name>UDP-N-acetyl-alpha-D-muramoyl-L-alanyl-D-glutamate</name>
        <dbReference type="ChEBI" id="CHEBI:83900"/>
    </ligand>
</feature>
<evidence type="ECO:0000256" key="7">
    <source>
        <dbReference type="HAMAP-Rule" id="MF_00208"/>
    </source>
</evidence>
<dbReference type="InterPro" id="IPR000713">
    <property type="entry name" value="Mur_ligase_N"/>
</dbReference>
<accession>A0A2H5Y8F8</accession>
<organism evidence="13 14">
    <name type="scientific">Candidatus Thermoflexus japonica</name>
    <dbReference type="NCBI Taxonomy" id="2035417"/>
    <lineage>
        <taxon>Bacteria</taxon>
        <taxon>Bacillati</taxon>
        <taxon>Chloroflexota</taxon>
        <taxon>Thermoflexia</taxon>
        <taxon>Thermoflexales</taxon>
        <taxon>Thermoflexaceae</taxon>
        <taxon>Thermoflexus</taxon>
    </lineage>
</organism>
<dbReference type="GO" id="GO:0051301">
    <property type="term" value="P:cell division"/>
    <property type="evidence" value="ECO:0007669"/>
    <property type="project" value="UniProtKB-KW"/>
</dbReference>
<feature type="binding site" evidence="7">
    <location>
        <begin position="116"/>
        <end position="122"/>
    </location>
    <ligand>
        <name>ATP</name>
        <dbReference type="ChEBI" id="CHEBI:30616"/>
    </ligand>
</feature>
<keyword evidence="7 13" id="KW-0436">Ligase</keyword>
<dbReference type="SUPFAM" id="SSF63418">
    <property type="entry name" value="MurE/MurF N-terminal domain"/>
    <property type="match status" value="1"/>
</dbReference>
<dbReference type="InterPro" id="IPR035911">
    <property type="entry name" value="MurE/MurF_N"/>
</dbReference>
<dbReference type="GO" id="GO:0005524">
    <property type="term" value="F:ATP binding"/>
    <property type="evidence" value="ECO:0007669"/>
    <property type="project" value="UniProtKB-UniRule"/>
</dbReference>
<dbReference type="HAMAP" id="MF_00208">
    <property type="entry name" value="MurE"/>
    <property type="match status" value="1"/>
</dbReference>
<feature type="binding site" evidence="7">
    <location>
        <position position="33"/>
    </location>
    <ligand>
        <name>UDP-N-acetyl-alpha-D-muramoyl-L-alanyl-D-glutamate</name>
        <dbReference type="ChEBI" id="CHEBI:83900"/>
    </ligand>
</feature>
<dbReference type="InterPro" id="IPR013221">
    <property type="entry name" value="Mur_ligase_cen"/>
</dbReference>
<dbReference type="GO" id="GO:0009252">
    <property type="term" value="P:peptidoglycan biosynthetic process"/>
    <property type="evidence" value="ECO:0007669"/>
    <property type="project" value="UniProtKB-UniRule"/>
</dbReference>
<gene>
    <name evidence="7 13" type="primary">murE</name>
    <name evidence="13" type="ORF">HRbin22_01949</name>
</gene>
<comment type="caution">
    <text evidence="13">The sequence shown here is derived from an EMBL/GenBank/DDBJ whole genome shotgun (WGS) entry which is preliminary data.</text>
</comment>
<dbReference type="Proteomes" id="UP000236642">
    <property type="component" value="Unassembled WGS sequence"/>
</dbReference>
<dbReference type="Gene3D" id="3.90.190.20">
    <property type="entry name" value="Mur ligase, C-terminal domain"/>
    <property type="match status" value="1"/>
</dbReference>
<dbReference type="EMBL" id="BEHY01000059">
    <property type="protein sequence ID" value="GBD09691.1"/>
    <property type="molecule type" value="Genomic_DNA"/>
</dbReference>
<dbReference type="PANTHER" id="PTHR23135:SF4">
    <property type="entry name" value="UDP-N-ACETYLMURAMOYL-L-ALANYL-D-GLUTAMATE--2,6-DIAMINOPIMELATE LIGASE MURE HOMOLOG, CHLOROPLASTIC"/>
    <property type="match status" value="1"/>
</dbReference>
<dbReference type="GO" id="GO:0008360">
    <property type="term" value="P:regulation of cell shape"/>
    <property type="evidence" value="ECO:0007669"/>
    <property type="project" value="UniProtKB-KW"/>
</dbReference>
<dbReference type="Pfam" id="PF08245">
    <property type="entry name" value="Mur_ligase_M"/>
    <property type="match status" value="1"/>
</dbReference>
<evidence type="ECO:0000256" key="3">
    <source>
        <dbReference type="ARBA" id="ARBA00022960"/>
    </source>
</evidence>
<dbReference type="Gene3D" id="3.40.1190.10">
    <property type="entry name" value="Mur-like, catalytic domain"/>
    <property type="match status" value="1"/>
</dbReference>
<feature type="binding site" evidence="7">
    <location>
        <position position="195"/>
    </location>
    <ligand>
        <name>UDP-N-acetyl-alpha-D-muramoyl-L-alanyl-D-glutamate</name>
        <dbReference type="ChEBI" id="CHEBI:83900"/>
    </ligand>
</feature>
<dbReference type="InterPro" id="IPR005761">
    <property type="entry name" value="UDP-N-AcMur-Glu-dNH2Pim_ligase"/>
</dbReference>
<evidence type="ECO:0000256" key="1">
    <source>
        <dbReference type="ARBA" id="ARBA00005898"/>
    </source>
</evidence>
<dbReference type="SUPFAM" id="SSF53244">
    <property type="entry name" value="MurD-like peptide ligases, peptide-binding domain"/>
    <property type="match status" value="1"/>
</dbReference>
<feature type="region of interest" description="Disordered" evidence="9">
    <location>
        <begin position="520"/>
        <end position="553"/>
    </location>
</feature>
<evidence type="ECO:0000256" key="8">
    <source>
        <dbReference type="RuleBase" id="RU004135"/>
    </source>
</evidence>
<feature type="domain" description="Mur ligase C-terminal" evidence="11">
    <location>
        <begin position="344"/>
        <end position="475"/>
    </location>
</feature>
<dbReference type="GO" id="GO:0000287">
    <property type="term" value="F:magnesium ion binding"/>
    <property type="evidence" value="ECO:0007669"/>
    <property type="project" value="UniProtKB-UniRule"/>
</dbReference>
<comment type="similarity">
    <text evidence="1 7">Belongs to the MurCDEF family. MurE subfamily.</text>
</comment>
<keyword evidence="7" id="KW-0460">Magnesium</keyword>
<evidence type="ECO:0000313" key="14">
    <source>
        <dbReference type="Proteomes" id="UP000236642"/>
    </source>
</evidence>
<evidence type="ECO:0000256" key="5">
    <source>
        <dbReference type="ARBA" id="ARBA00023306"/>
    </source>
</evidence>
<evidence type="ECO:0000256" key="4">
    <source>
        <dbReference type="ARBA" id="ARBA00022984"/>
    </source>
</evidence>